<reference evidence="12 13" key="1">
    <citation type="journal article" date="2018" name="Mol. Plant">
        <title>The genome of Artemisia annua provides insight into the evolution of Asteraceae family and artemisinin biosynthesis.</title>
        <authorList>
            <person name="Shen Q."/>
            <person name="Zhang L."/>
            <person name="Liao Z."/>
            <person name="Wang S."/>
            <person name="Yan T."/>
            <person name="Shi P."/>
            <person name="Liu M."/>
            <person name="Fu X."/>
            <person name="Pan Q."/>
            <person name="Wang Y."/>
            <person name="Lv Z."/>
            <person name="Lu X."/>
            <person name="Zhang F."/>
            <person name="Jiang W."/>
            <person name="Ma Y."/>
            <person name="Chen M."/>
            <person name="Hao X."/>
            <person name="Li L."/>
            <person name="Tang Y."/>
            <person name="Lv G."/>
            <person name="Zhou Y."/>
            <person name="Sun X."/>
            <person name="Brodelius P.E."/>
            <person name="Rose J.K.C."/>
            <person name="Tang K."/>
        </authorList>
    </citation>
    <scope>NUCLEOTIDE SEQUENCE [LARGE SCALE GENOMIC DNA]</scope>
    <source>
        <strain evidence="13">cv. Huhao1</strain>
        <tissue evidence="12">Leaf</tissue>
    </source>
</reference>
<evidence type="ECO:0000256" key="8">
    <source>
        <dbReference type="ARBA" id="ARBA00022842"/>
    </source>
</evidence>
<dbReference type="GO" id="GO:0005829">
    <property type="term" value="C:cytosol"/>
    <property type="evidence" value="ECO:0007669"/>
    <property type="project" value="TreeGrafter"/>
</dbReference>
<dbReference type="GO" id="GO:0009507">
    <property type="term" value="C:chloroplast"/>
    <property type="evidence" value="ECO:0007669"/>
    <property type="project" value="TreeGrafter"/>
</dbReference>
<sequence length="323" mass="37588">MLNLANLAEEVQIAYRRRIKLKKGGFVDEANATTESDIEETLKRLVHKLKKSPEEVFDALKNQTVDLVFTAHPTQSVRRSLLQKHGRIRDCLAQLYAKDITPDDKQELDEALHREIQAAFRTDEIRRTPPTPQDEMRAGMSYFHETIWKGVPKFLRRVDTALKNIGINERVPYNAPLIQFSSWMGGDRDGNPRVTPEVTRDVCLLARMMAANMYFSQIEDLMFEMSMWRCSDELRVRAEELHRSSSKSDVKHYIEFWKPVPPTEPYRVILGDVRDKLYNTRERARHLLAHDVSEIPEELVYTNIEQVLFVLALAVLPINLRRC</sequence>
<dbReference type="EMBL" id="PKPP01004787">
    <property type="protein sequence ID" value="PWA62778.1"/>
    <property type="molecule type" value="Genomic_DNA"/>
</dbReference>
<dbReference type="GO" id="GO:0048046">
    <property type="term" value="C:apoplast"/>
    <property type="evidence" value="ECO:0007669"/>
    <property type="project" value="TreeGrafter"/>
</dbReference>
<feature type="active site" evidence="11">
    <location>
        <position position="72"/>
    </location>
</feature>
<evidence type="ECO:0000313" key="12">
    <source>
        <dbReference type="EMBL" id="PWA62778.1"/>
    </source>
</evidence>
<dbReference type="STRING" id="35608.A0A2U1MNG8"/>
<dbReference type="GO" id="GO:0015977">
    <property type="term" value="P:carbon fixation"/>
    <property type="evidence" value="ECO:0007669"/>
    <property type="project" value="UniProtKB-KW"/>
</dbReference>
<dbReference type="FunFam" id="1.20.1440.90:FF:000001">
    <property type="entry name" value="Phosphoenolpyruvate carboxylase 1"/>
    <property type="match status" value="1"/>
</dbReference>
<keyword evidence="8" id="KW-0460">Magnesium</keyword>
<dbReference type="EC" id="4.1.1.31" evidence="5"/>
<proteinExistence type="inferred from homology"/>
<organism evidence="12 13">
    <name type="scientific">Artemisia annua</name>
    <name type="common">Sweet wormwood</name>
    <dbReference type="NCBI Taxonomy" id="35608"/>
    <lineage>
        <taxon>Eukaryota</taxon>
        <taxon>Viridiplantae</taxon>
        <taxon>Streptophyta</taxon>
        <taxon>Embryophyta</taxon>
        <taxon>Tracheophyta</taxon>
        <taxon>Spermatophyta</taxon>
        <taxon>Magnoliopsida</taxon>
        <taxon>eudicotyledons</taxon>
        <taxon>Gunneridae</taxon>
        <taxon>Pentapetalae</taxon>
        <taxon>asterids</taxon>
        <taxon>campanulids</taxon>
        <taxon>Asterales</taxon>
        <taxon>Asteraceae</taxon>
        <taxon>Asteroideae</taxon>
        <taxon>Anthemideae</taxon>
        <taxon>Artemisiinae</taxon>
        <taxon>Artemisia</taxon>
    </lineage>
</organism>
<dbReference type="GO" id="GO:0006099">
    <property type="term" value="P:tricarboxylic acid cycle"/>
    <property type="evidence" value="ECO:0007669"/>
    <property type="project" value="InterPro"/>
</dbReference>
<dbReference type="OrthoDB" id="1674608at2759"/>
<comment type="subcellular location">
    <subcellularLocation>
        <location evidence="2">Cytoplasm</location>
    </subcellularLocation>
</comment>
<dbReference type="InterPro" id="IPR015813">
    <property type="entry name" value="Pyrv/PenolPyrv_kinase-like_dom"/>
</dbReference>
<gene>
    <name evidence="12" type="ORF">CTI12_AA360590</name>
</gene>
<evidence type="ECO:0000256" key="10">
    <source>
        <dbReference type="ARBA" id="ARBA00023300"/>
    </source>
</evidence>
<evidence type="ECO:0000256" key="11">
    <source>
        <dbReference type="PROSITE-ProRule" id="PRU10111"/>
    </source>
</evidence>
<dbReference type="PRINTS" id="PR00150">
    <property type="entry name" value="PEPCARBXLASE"/>
</dbReference>
<keyword evidence="7" id="KW-0597">Phosphoprotein</keyword>
<evidence type="ECO:0000256" key="9">
    <source>
        <dbReference type="ARBA" id="ARBA00023239"/>
    </source>
</evidence>
<dbReference type="PROSITE" id="PS00781">
    <property type="entry name" value="PEPCASE_1"/>
    <property type="match status" value="1"/>
</dbReference>
<evidence type="ECO:0000313" key="13">
    <source>
        <dbReference type="Proteomes" id="UP000245207"/>
    </source>
</evidence>
<comment type="similarity">
    <text evidence="3">Belongs to the PEPCase type 1 family.</text>
</comment>
<keyword evidence="12" id="KW-0670">Pyruvate</keyword>
<evidence type="ECO:0000256" key="6">
    <source>
        <dbReference type="ARBA" id="ARBA00022490"/>
    </source>
</evidence>
<dbReference type="Pfam" id="PF00311">
    <property type="entry name" value="PEPcase"/>
    <property type="match status" value="1"/>
</dbReference>
<dbReference type="PANTHER" id="PTHR30523:SF33">
    <property type="entry name" value="PHOSPHOENOLPYRUVATE CARBOXYLASE 3"/>
    <property type="match status" value="1"/>
</dbReference>
<evidence type="ECO:0000256" key="7">
    <source>
        <dbReference type="ARBA" id="ARBA00022553"/>
    </source>
</evidence>
<keyword evidence="9" id="KW-0456">Lyase</keyword>
<dbReference type="InterPro" id="IPR021135">
    <property type="entry name" value="PEP_COase"/>
</dbReference>
<keyword evidence="13" id="KW-1185">Reference proteome</keyword>
<dbReference type="PANTHER" id="PTHR30523">
    <property type="entry name" value="PHOSPHOENOLPYRUVATE CARBOXYLASE"/>
    <property type="match status" value="1"/>
</dbReference>
<evidence type="ECO:0000256" key="4">
    <source>
        <dbReference type="ARBA" id="ARBA00011881"/>
    </source>
</evidence>
<keyword evidence="10" id="KW-0120">Carbon dioxide fixation</keyword>
<comment type="caution">
    <text evidence="12">The sequence shown here is derived from an EMBL/GenBank/DDBJ whole genome shotgun (WGS) entry which is preliminary data.</text>
</comment>
<dbReference type="AlphaFoldDB" id="A0A2U1MNG8"/>
<evidence type="ECO:0000256" key="1">
    <source>
        <dbReference type="ARBA" id="ARBA00001946"/>
    </source>
</evidence>
<dbReference type="SUPFAM" id="SSF51621">
    <property type="entry name" value="Phosphoenolpyruvate/pyruvate domain"/>
    <property type="match status" value="1"/>
</dbReference>
<evidence type="ECO:0000256" key="2">
    <source>
        <dbReference type="ARBA" id="ARBA00004496"/>
    </source>
</evidence>
<name>A0A2U1MNG8_ARTAN</name>
<dbReference type="Gene3D" id="1.20.1440.90">
    <property type="entry name" value="Phosphoenolpyruvate/pyruvate domain"/>
    <property type="match status" value="1"/>
</dbReference>
<dbReference type="GO" id="GO:0008964">
    <property type="term" value="F:phosphoenolpyruvate carboxylase activity"/>
    <property type="evidence" value="ECO:0007669"/>
    <property type="project" value="UniProtKB-EC"/>
</dbReference>
<dbReference type="Proteomes" id="UP000245207">
    <property type="component" value="Unassembled WGS sequence"/>
</dbReference>
<protein>
    <recommendedName>
        <fullName evidence="5">phosphoenolpyruvate carboxylase</fullName>
        <ecNumber evidence="5">4.1.1.31</ecNumber>
    </recommendedName>
</protein>
<evidence type="ECO:0000256" key="3">
    <source>
        <dbReference type="ARBA" id="ARBA00008346"/>
    </source>
</evidence>
<evidence type="ECO:0000256" key="5">
    <source>
        <dbReference type="ARBA" id="ARBA00012305"/>
    </source>
</evidence>
<comment type="subunit">
    <text evidence="4">Homotetramer.</text>
</comment>
<accession>A0A2U1MNG8</accession>
<dbReference type="GO" id="GO:0048366">
    <property type="term" value="P:leaf development"/>
    <property type="evidence" value="ECO:0007669"/>
    <property type="project" value="TreeGrafter"/>
</dbReference>
<dbReference type="InterPro" id="IPR018129">
    <property type="entry name" value="PEP_COase_Lys_AS"/>
</dbReference>
<keyword evidence="6" id="KW-0963">Cytoplasm</keyword>
<comment type="cofactor">
    <cofactor evidence="1">
        <name>Mg(2+)</name>
        <dbReference type="ChEBI" id="CHEBI:18420"/>
    </cofactor>
</comment>